<comment type="domain">
    <text evidence="1">The EXKPK motif is conserved in inositol-pentakisphosphate 2-kinases of both family 1 and 2.</text>
</comment>
<dbReference type="AlphaFoldDB" id="A0A1S3UBM9"/>
<proteinExistence type="predicted"/>
<keyword evidence="2" id="KW-1133">Transmembrane helix</keyword>
<name>A0A1S3UBM9_VIGRR</name>
<organism evidence="3 4">
    <name type="scientific">Vigna radiata var. radiata</name>
    <name type="common">Mung bean</name>
    <name type="synonym">Phaseolus aureus</name>
    <dbReference type="NCBI Taxonomy" id="3916"/>
    <lineage>
        <taxon>Eukaryota</taxon>
        <taxon>Viridiplantae</taxon>
        <taxon>Streptophyta</taxon>
        <taxon>Embryophyta</taxon>
        <taxon>Tracheophyta</taxon>
        <taxon>Spermatophyta</taxon>
        <taxon>Magnoliopsida</taxon>
        <taxon>eudicotyledons</taxon>
        <taxon>Gunneridae</taxon>
        <taxon>Pentapetalae</taxon>
        <taxon>rosids</taxon>
        <taxon>fabids</taxon>
        <taxon>Fabales</taxon>
        <taxon>Fabaceae</taxon>
        <taxon>Papilionoideae</taxon>
        <taxon>50 kb inversion clade</taxon>
        <taxon>NPAAA clade</taxon>
        <taxon>indigoferoid/millettioid clade</taxon>
        <taxon>Phaseoleae</taxon>
        <taxon>Vigna</taxon>
    </lineage>
</organism>
<dbReference type="GO" id="GO:0005524">
    <property type="term" value="F:ATP binding"/>
    <property type="evidence" value="ECO:0007669"/>
    <property type="project" value="UniProtKB-KW"/>
</dbReference>
<comment type="function">
    <text evidence="1">Phosphorylates Ins(1,3,4,5,6)P5 at position 2 to form Ins(1,2,3,4,5,6)P6 (InsP6 or phytate).</text>
</comment>
<reference evidence="4" key="2">
    <citation type="submission" date="2025-08" db="UniProtKB">
        <authorList>
            <consortium name="RefSeq"/>
        </authorList>
    </citation>
    <scope>IDENTIFICATION</scope>
    <source>
        <tissue evidence="4">Leaf</tissue>
    </source>
</reference>
<reference evidence="3" key="1">
    <citation type="journal article" date="2014" name="Nat. Commun.">
        <title>Genome sequence of mungbean and insights into evolution within Vigna species.</title>
        <authorList>
            <person name="Kang Y.J."/>
            <person name="Kim S.K."/>
            <person name="Kim M.Y."/>
            <person name="Lestari P."/>
            <person name="Kim K.H."/>
            <person name="Ha B.K."/>
            <person name="Jun T.H."/>
            <person name="Hwang W.J."/>
            <person name="Lee T."/>
            <person name="Lee J."/>
            <person name="Shim S."/>
            <person name="Yoon M.Y."/>
            <person name="Jang Y.E."/>
            <person name="Han K.S."/>
            <person name="Taeprayoon P."/>
            <person name="Yoon N."/>
            <person name="Somta P."/>
            <person name="Tanya P."/>
            <person name="Kim K.S."/>
            <person name="Gwag J.G."/>
            <person name="Moon J.K."/>
            <person name="Lee Y.H."/>
            <person name="Park B.S."/>
            <person name="Bombarely A."/>
            <person name="Doyle J.J."/>
            <person name="Jackson S.A."/>
            <person name="Schafleitner R."/>
            <person name="Srinives P."/>
            <person name="Varshney R.K."/>
            <person name="Lee S.H."/>
        </authorList>
    </citation>
    <scope>NUCLEOTIDE SEQUENCE [LARGE SCALE GENOMIC DNA]</scope>
    <source>
        <strain evidence="3">cv. VC1973A</strain>
    </source>
</reference>
<evidence type="ECO:0000313" key="3">
    <source>
        <dbReference type="Proteomes" id="UP000087766"/>
    </source>
</evidence>
<dbReference type="InterPro" id="IPR043001">
    <property type="entry name" value="IP5_2-K_N_lobe"/>
</dbReference>
<dbReference type="Pfam" id="PF06090">
    <property type="entry name" value="Ins_P5_2-kin"/>
    <property type="match status" value="1"/>
</dbReference>
<dbReference type="KEGG" id="vra:106763787"/>
<dbReference type="GO" id="GO:0035299">
    <property type="term" value="F:inositol-1,3,4,5,6-pentakisphosphate 2-kinase activity"/>
    <property type="evidence" value="ECO:0007669"/>
    <property type="project" value="UniProtKB-EC"/>
</dbReference>
<sequence length="162" mass="17910">MALTLKEEDAADWVYRGEGAVNLVLAYAGSSPSFIGKVIRLRKAPNNGLESNGVSVRNSIALTPQERILWKNVDQLISSSDKEIVGQLYVEHVMKPLLGSNYVDAGMHILVTREFLELVEKMLLVNVLCGELMLRGLIQSVILAFSCPIIHFLLMKVVVCLT</sequence>
<feature type="transmembrane region" description="Helical" evidence="2">
    <location>
        <begin position="132"/>
        <end position="154"/>
    </location>
</feature>
<dbReference type="Gene3D" id="3.30.200.110">
    <property type="entry name" value="Inositol-pentakisphosphate 2-kinase, N-lobe"/>
    <property type="match status" value="1"/>
</dbReference>
<gene>
    <name evidence="4" type="primary">LOC106763787</name>
</gene>
<dbReference type="OrthoDB" id="272370at2759"/>
<keyword evidence="1" id="KW-0067">ATP-binding</keyword>
<dbReference type="GO" id="GO:0032958">
    <property type="term" value="P:inositol phosphate biosynthetic process"/>
    <property type="evidence" value="ECO:0007669"/>
    <property type="project" value="TreeGrafter"/>
</dbReference>
<dbReference type="STRING" id="3916.A0A1S3UBM9"/>
<dbReference type="PANTHER" id="PTHR14456:SF6">
    <property type="entry name" value="INOSITOL-PENTAKISPHOSPHATE 2-KINASE"/>
    <property type="match status" value="1"/>
</dbReference>
<evidence type="ECO:0000256" key="1">
    <source>
        <dbReference type="RuleBase" id="RU364126"/>
    </source>
</evidence>
<keyword evidence="2" id="KW-0472">Membrane</keyword>
<dbReference type="GeneID" id="106763787"/>
<accession>A0A1S3UBM9</accession>
<dbReference type="PANTHER" id="PTHR14456">
    <property type="entry name" value="INOSITOL POLYPHOSPHATE KINASE 1"/>
    <property type="match status" value="1"/>
</dbReference>
<evidence type="ECO:0000313" key="4">
    <source>
        <dbReference type="RefSeq" id="XP_014503430.1"/>
    </source>
</evidence>
<dbReference type="Proteomes" id="UP000087766">
    <property type="component" value="Chromosome 6"/>
</dbReference>
<keyword evidence="1" id="KW-0808">Transferase</keyword>
<dbReference type="RefSeq" id="XP_014503430.1">
    <property type="nucleotide sequence ID" value="XM_014647944.2"/>
</dbReference>
<keyword evidence="2" id="KW-0812">Transmembrane</keyword>
<dbReference type="GO" id="GO:0005634">
    <property type="term" value="C:nucleus"/>
    <property type="evidence" value="ECO:0007669"/>
    <property type="project" value="TreeGrafter"/>
</dbReference>
<evidence type="ECO:0000256" key="2">
    <source>
        <dbReference type="SAM" id="Phobius"/>
    </source>
</evidence>
<protein>
    <recommendedName>
        <fullName evidence="1">Inositol-pentakisphosphate 2-kinase</fullName>
        <ecNumber evidence="1">2.7.1.158</ecNumber>
    </recommendedName>
</protein>
<keyword evidence="1" id="KW-0418">Kinase</keyword>
<keyword evidence="3" id="KW-1185">Reference proteome</keyword>
<dbReference type="EC" id="2.7.1.158" evidence="1"/>
<keyword evidence="1" id="KW-0547">Nucleotide-binding</keyword>
<dbReference type="InterPro" id="IPR009286">
    <property type="entry name" value="Ins_P5_2-kin"/>
</dbReference>
<comment type="catalytic activity">
    <reaction evidence="1">
        <text>1D-myo-inositol 1,3,4,5,6-pentakisphosphate + ATP = 1D-myo-inositol hexakisphosphate + ADP + H(+)</text>
        <dbReference type="Rhea" id="RHEA:20313"/>
        <dbReference type="ChEBI" id="CHEBI:15378"/>
        <dbReference type="ChEBI" id="CHEBI:30616"/>
        <dbReference type="ChEBI" id="CHEBI:57733"/>
        <dbReference type="ChEBI" id="CHEBI:58130"/>
        <dbReference type="ChEBI" id="CHEBI:456216"/>
        <dbReference type="EC" id="2.7.1.158"/>
    </reaction>
</comment>